<accession>A0A918UH18</accession>
<gene>
    <name evidence="1" type="ORF">GCM10011614_27130</name>
</gene>
<dbReference type="Proteomes" id="UP000648075">
    <property type="component" value="Unassembled WGS sequence"/>
</dbReference>
<name>A0A918UH18_9SPHN</name>
<keyword evidence="2" id="KW-1185">Reference proteome</keyword>
<evidence type="ECO:0000313" key="2">
    <source>
        <dbReference type="Proteomes" id="UP000648075"/>
    </source>
</evidence>
<reference evidence="1" key="1">
    <citation type="journal article" date="2014" name="Int. J. Syst. Evol. Microbiol.">
        <title>Complete genome sequence of Corynebacterium casei LMG S-19264T (=DSM 44701T), isolated from a smear-ripened cheese.</title>
        <authorList>
            <consortium name="US DOE Joint Genome Institute (JGI-PGF)"/>
            <person name="Walter F."/>
            <person name="Albersmeier A."/>
            <person name="Kalinowski J."/>
            <person name="Ruckert C."/>
        </authorList>
    </citation>
    <scope>NUCLEOTIDE SEQUENCE</scope>
    <source>
        <strain evidence="1">KCTC 32255</strain>
    </source>
</reference>
<protein>
    <submittedName>
        <fullName evidence="1">Uncharacterized protein</fullName>
    </submittedName>
</protein>
<dbReference type="EMBL" id="BMZA01000011">
    <property type="protein sequence ID" value="GGZ10748.1"/>
    <property type="molecule type" value="Genomic_DNA"/>
</dbReference>
<sequence>MSSLMFYREQAEIQNVAADAATLPLVRDRCLRAAAAWEELADRAQKTQDACIVKAEAEAEQLRLSEISKDN</sequence>
<dbReference type="AlphaFoldDB" id="A0A918UH18"/>
<evidence type="ECO:0000313" key="1">
    <source>
        <dbReference type="EMBL" id="GGZ10748.1"/>
    </source>
</evidence>
<reference evidence="1" key="2">
    <citation type="submission" date="2020-09" db="EMBL/GenBank/DDBJ databases">
        <authorList>
            <person name="Sun Q."/>
            <person name="Kim S."/>
        </authorList>
    </citation>
    <scope>NUCLEOTIDE SEQUENCE</scope>
    <source>
        <strain evidence="1">KCTC 32255</strain>
    </source>
</reference>
<proteinExistence type="predicted"/>
<comment type="caution">
    <text evidence="1">The sequence shown here is derived from an EMBL/GenBank/DDBJ whole genome shotgun (WGS) entry which is preliminary data.</text>
</comment>
<organism evidence="1 2">
    <name type="scientific">Novosphingobium colocasiae</name>
    <dbReference type="NCBI Taxonomy" id="1256513"/>
    <lineage>
        <taxon>Bacteria</taxon>
        <taxon>Pseudomonadati</taxon>
        <taxon>Pseudomonadota</taxon>
        <taxon>Alphaproteobacteria</taxon>
        <taxon>Sphingomonadales</taxon>
        <taxon>Sphingomonadaceae</taxon>
        <taxon>Novosphingobium</taxon>
    </lineage>
</organism>